<dbReference type="PANTHER" id="PTHR35567">
    <property type="entry name" value="MALATE DEHYDROGENASE (AFU_ORTHOLOGUE AFUA_2G13800)"/>
    <property type="match status" value="1"/>
</dbReference>
<reference evidence="1 2" key="1">
    <citation type="submission" date="2018-05" db="EMBL/GenBank/DDBJ databases">
        <title>Genomic Encyclopedia of Type Strains, Phase IV (KMG-V): Genome sequencing to study the core and pangenomes of soil and plant-associated prokaryotes.</title>
        <authorList>
            <person name="Whitman W."/>
        </authorList>
    </citation>
    <scope>NUCLEOTIDE SEQUENCE [LARGE SCALE GENOMIC DNA]</scope>
    <source>
        <strain evidence="1 2">SLV-132</strain>
    </source>
</reference>
<proteinExistence type="predicted"/>
<dbReference type="EMBL" id="QGGT01000001">
    <property type="protein sequence ID" value="PWK38161.1"/>
    <property type="molecule type" value="Genomic_DNA"/>
</dbReference>
<dbReference type="Pfam" id="PF11937">
    <property type="entry name" value="DUF3455"/>
    <property type="match status" value="1"/>
</dbReference>
<dbReference type="RefSeq" id="WP_109581787.1">
    <property type="nucleotide sequence ID" value="NZ_CAJPUX010000001.1"/>
</dbReference>
<dbReference type="PANTHER" id="PTHR35567:SF1">
    <property type="entry name" value="CONSERVED FUNGAL PROTEIN (AFU_ORTHOLOGUE AFUA_1G14230)"/>
    <property type="match status" value="1"/>
</dbReference>
<dbReference type="InterPro" id="IPR021851">
    <property type="entry name" value="DUF3455"/>
</dbReference>
<dbReference type="GeneID" id="98339395"/>
<organism evidence="1 2">
    <name type="scientific">Cupriavidus plantarum</name>
    <dbReference type="NCBI Taxonomy" id="942865"/>
    <lineage>
        <taxon>Bacteria</taxon>
        <taxon>Pseudomonadati</taxon>
        <taxon>Pseudomonadota</taxon>
        <taxon>Betaproteobacteria</taxon>
        <taxon>Burkholderiales</taxon>
        <taxon>Burkholderiaceae</taxon>
        <taxon>Cupriavidus</taxon>
    </lineage>
</organism>
<evidence type="ECO:0000313" key="2">
    <source>
        <dbReference type="Proteomes" id="UP000245754"/>
    </source>
</evidence>
<dbReference type="Proteomes" id="UP000245754">
    <property type="component" value="Unassembled WGS sequence"/>
</dbReference>
<dbReference type="AlphaFoldDB" id="A0A316F0I1"/>
<sequence length="185" mass="19116">MKRLLLLTVLGSAALAACSTNKPMMTSATVQPNAVAEPIRVPAGHSMVMQTVGAGQLLYECKLKANTTDVHEWTFVGPTATLMDRSGKTVGKYYGPPATWESLDGSKVTATQVAVSPAGAGNIPHQLVKANPAQGSGSMSGVTYIQRVATKGGAAPSTPCSGANAGAKQTVEYQADYLFWKAATS</sequence>
<name>A0A316F0I1_9BURK</name>
<accession>A0A316F0I1</accession>
<comment type="caution">
    <text evidence="1">The sequence shown here is derived from an EMBL/GenBank/DDBJ whole genome shotgun (WGS) entry which is preliminary data.</text>
</comment>
<evidence type="ECO:0000313" key="1">
    <source>
        <dbReference type="EMBL" id="PWK38161.1"/>
    </source>
</evidence>
<gene>
    <name evidence="1" type="ORF">C7419_1012052</name>
</gene>
<dbReference type="PROSITE" id="PS51257">
    <property type="entry name" value="PROKAR_LIPOPROTEIN"/>
    <property type="match status" value="1"/>
</dbReference>
<protein>
    <submittedName>
        <fullName evidence="1">Uncharacterized protein DUF3455</fullName>
    </submittedName>
</protein>
<keyword evidence="2" id="KW-1185">Reference proteome</keyword>